<dbReference type="PANTHER" id="PTHR19848">
    <property type="entry name" value="WD40 REPEAT PROTEIN"/>
    <property type="match status" value="1"/>
</dbReference>
<evidence type="ECO:0000313" key="4">
    <source>
        <dbReference type="EMBL" id="CAD8637231.1"/>
    </source>
</evidence>
<protein>
    <recommendedName>
        <fullName evidence="5">Guanine nucleotide-binding protein subunit beta-like protein</fullName>
    </recommendedName>
</protein>
<dbReference type="PROSITE" id="PS50082">
    <property type="entry name" value="WD_REPEATS_2"/>
    <property type="match status" value="3"/>
</dbReference>
<dbReference type="PANTHER" id="PTHR19848:SF8">
    <property type="entry name" value="F-BOX AND WD REPEAT DOMAIN CONTAINING 7"/>
    <property type="match status" value="1"/>
</dbReference>
<dbReference type="InterPro" id="IPR015943">
    <property type="entry name" value="WD40/YVTN_repeat-like_dom_sf"/>
</dbReference>
<keyword evidence="2" id="KW-0677">Repeat</keyword>
<keyword evidence="1 3" id="KW-0853">WD repeat</keyword>
<dbReference type="Pfam" id="PF00400">
    <property type="entry name" value="WD40"/>
    <property type="match status" value="3"/>
</dbReference>
<organism evidence="4">
    <name type="scientific">Cryptomonas curvata</name>
    <dbReference type="NCBI Taxonomy" id="233186"/>
    <lineage>
        <taxon>Eukaryota</taxon>
        <taxon>Cryptophyceae</taxon>
        <taxon>Cryptomonadales</taxon>
        <taxon>Cryptomonadaceae</taxon>
        <taxon>Cryptomonas</taxon>
    </lineage>
</organism>
<dbReference type="EMBL" id="HBEZ01026934">
    <property type="protein sequence ID" value="CAD8637231.1"/>
    <property type="molecule type" value="Transcribed_RNA"/>
</dbReference>
<dbReference type="InterPro" id="IPR036322">
    <property type="entry name" value="WD40_repeat_dom_sf"/>
</dbReference>
<dbReference type="SMART" id="SM00320">
    <property type="entry name" value="WD40"/>
    <property type="match status" value="6"/>
</dbReference>
<dbReference type="AlphaFoldDB" id="A0A7S0MF86"/>
<dbReference type="InterPro" id="IPR001680">
    <property type="entry name" value="WD40_rpt"/>
</dbReference>
<evidence type="ECO:0008006" key="5">
    <source>
        <dbReference type="Google" id="ProtNLM"/>
    </source>
</evidence>
<evidence type="ECO:0000256" key="2">
    <source>
        <dbReference type="ARBA" id="ARBA00022737"/>
    </source>
</evidence>
<feature type="repeat" description="WD" evidence="3">
    <location>
        <begin position="204"/>
        <end position="245"/>
    </location>
</feature>
<evidence type="ECO:0000256" key="3">
    <source>
        <dbReference type="PROSITE-ProRule" id="PRU00221"/>
    </source>
</evidence>
<reference evidence="4" key="1">
    <citation type="submission" date="2021-01" db="EMBL/GenBank/DDBJ databases">
        <authorList>
            <person name="Corre E."/>
            <person name="Pelletier E."/>
            <person name="Niang G."/>
            <person name="Scheremetjew M."/>
            <person name="Finn R."/>
            <person name="Kale V."/>
            <person name="Holt S."/>
            <person name="Cochrane G."/>
            <person name="Meng A."/>
            <person name="Brown T."/>
            <person name="Cohen L."/>
        </authorList>
    </citation>
    <scope>NUCLEOTIDE SEQUENCE</scope>
    <source>
        <strain evidence="4">CCAP979/52</strain>
    </source>
</reference>
<dbReference type="Gene3D" id="2.130.10.10">
    <property type="entry name" value="YVTN repeat-like/Quinoprotein amine dehydrogenase"/>
    <property type="match status" value="2"/>
</dbReference>
<proteinExistence type="predicted"/>
<feature type="repeat" description="WD" evidence="3">
    <location>
        <begin position="246"/>
        <end position="283"/>
    </location>
</feature>
<dbReference type="PROSITE" id="PS00678">
    <property type="entry name" value="WD_REPEATS_1"/>
    <property type="match status" value="1"/>
</dbReference>
<gene>
    <name evidence="4" type="ORF">CCUR1050_LOCUS14915</name>
</gene>
<accession>A0A7S0MF86</accession>
<dbReference type="InterPro" id="IPR019775">
    <property type="entry name" value="WD40_repeat_CS"/>
</dbReference>
<dbReference type="PROSITE" id="PS50294">
    <property type="entry name" value="WD_REPEATS_REGION"/>
    <property type="match status" value="1"/>
</dbReference>
<dbReference type="SUPFAM" id="SSF50978">
    <property type="entry name" value="WD40 repeat-like"/>
    <property type="match status" value="1"/>
</dbReference>
<evidence type="ECO:0000256" key="1">
    <source>
        <dbReference type="ARBA" id="ARBA00022574"/>
    </source>
</evidence>
<sequence>MRAVAFGSRSDVFATVADDGTLRVLDLSDYAVIARARGPCAATALAFAGDDKIVTGWEDGGLRIYSASSGDVLNQIAKCHRGRVTCIAVGMDFIFTGGEDGAMRVWSRRTMEFVGQYSEHTKPLTGLQVDNVHENLVHSCSLDRSVVTYDLKTTRRCNYRMHKDGGFTGLRQRIDSEQELLTTTTDGFVLGWDCDVQLPVLALETGKRMKLTCIDLSSSGRFAAVGCEDCAVRIWDVVSGDVVAVCRGHSGVINQAAWSPDEKQLVTVGDDKAICVWNFYLGS</sequence>
<name>A0A7S0MF86_9CRYP</name>
<feature type="repeat" description="WD" evidence="3">
    <location>
        <begin position="77"/>
        <end position="116"/>
    </location>
</feature>